<dbReference type="AlphaFoldDB" id="A0A0W0THN6"/>
<dbReference type="EMBL" id="LNYB01000085">
    <property type="protein sequence ID" value="KTC95119.1"/>
    <property type="molecule type" value="Genomic_DNA"/>
</dbReference>
<keyword evidence="4" id="KW-1185">Reference proteome</keyword>
<feature type="signal peptide" evidence="1">
    <location>
        <begin position="1"/>
        <end position="29"/>
    </location>
</feature>
<dbReference type="InterPro" id="IPR038765">
    <property type="entry name" value="Papain-like_cys_pep_sf"/>
</dbReference>
<gene>
    <name evidence="2" type="ORF">Lfee_2783</name>
    <name evidence="3" type="ORF">NCTC12022_02613</name>
</gene>
<dbReference type="Pfam" id="PF07313">
    <property type="entry name" value="AmiA-like"/>
    <property type="match status" value="1"/>
</dbReference>
<evidence type="ECO:0000256" key="1">
    <source>
        <dbReference type="SAM" id="SignalP"/>
    </source>
</evidence>
<evidence type="ECO:0000313" key="3">
    <source>
        <dbReference type="EMBL" id="SPX61859.1"/>
    </source>
</evidence>
<evidence type="ECO:0000313" key="4">
    <source>
        <dbReference type="Proteomes" id="UP000054698"/>
    </source>
</evidence>
<reference evidence="3 5" key="2">
    <citation type="submission" date="2018-06" db="EMBL/GenBank/DDBJ databases">
        <authorList>
            <consortium name="Pathogen Informatics"/>
            <person name="Doyle S."/>
        </authorList>
    </citation>
    <scope>NUCLEOTIDE SEQUENCE [LARGE SCALE GENOMIC DNA]</scope>
    <source>
        <strain evidence="3 5">NCTC12022</strain>
    </source>
</reference>
<reference evidence="2 4" key="1">
    <citation type="submission" date="2015-11" db="EMBL/GenBank/DDBJ databases">
        <title>Genomic analysis of 38 Legionella species identifies large and diverse effector repertoires.</title>
        <authorList>
            <person name="Burstein D."/>
            <person name="Amaro F."/>
            <person name="Zusman T."/>
            <person name="Lifshitz Z."/>
            <person name="Cohen O."/>
            <person name="Gilbert J.A."/>
            <person name="Pupko T."/>
            <person name="Shuman H.A."/>
            <person name="Segal G."/>
        </authorList>
    </citation>
    <scope>NUCLEOTIDE SEQUENCE [LARGE SCALE GENOMIC DNA]</scope>
    <source>
        <strain evidence="2 4">WO-44C</strain>
    </source>
</reference>
<dbReference type="Gene3D" id="1.10.3670.10">
    <property type="entry name" value="Putative xylanase like domain"/>
    <property type="match status" value="1"/>
</dbReference>
<proteinExistence type="predicted"/>
<feature type="chain" id="PRO_5036002993" evidence="1">
    <location>
        <begin position="30"/>
        <end position="337"/>
    </location>
</feature>
<evidence type="ECO:0000313" key="2">
    <source>
        <dbReference type="EMBL" id="KTC95119.1"/>
    </source>
</evidence>
<dbReference type="STRING" id="453.Lfee_2783"/>
<dbReference type="Proteomes" id="UP000251942">
    <property type="component" value="Unassembled WGS sequence"/>
</dbReference>
<accession>A0A0W0THN6</accession>
<dbReference type="OrthoDB" id="8740273at2"/>
<sequence length="337" mass="38311">MNRFYQYLKITKHLVWIGCLGLLSFNTNAAVHPKQQQAIETINQLYHSLNQMQKSDMTHRLDTISAQFLGKPYALGALGEGSHARFDQEPRYRTDAFDCETYVTTVLALALAKDTTRFKQCLSKLRYHNGQVSYITRNHFTELDWNLNNQRQGFVKDITESFQDKNKAPVAKIANALIDKPSWYQHFTLATIRLQSPDKAEQTKRLAELKSRGSKLPKTNAQLPYIPLTSLFNAKGEPNQYLFAQIPDGAIVEIVRPNWNLREQIGTNLNVSHLGFVFWKNGALTFRQASSIYNKVVDVPLIDYLKEAYENSPTIKGINVQIVVPKTPLTDSCSVSA</sequence>
<dbReference type="Gene3D" id="1.10.287.520">
    <property type="entry name" value="Helix hairpin bin"/>
    <property type="match status" value="1"/>
</dbReference>
<dbReference type="Gene3D" id="2.30.260.10">
    <property type="entry name" value="putative xylanase like domain"/>
    <property type="match status" value="1"/>
</dbReference>
<name>A0A0W0THN6_9GAMM</name>
<dbReference type="InterPro" id="IPR010846">
    <property type="entry name" value="AmiA-like"/>
</dbReference>
<keyword evidence="1" id="KW-0732">Signal</keyword>
<evidence type="ECO:0000313" key="5">
    <source>
        <dbReference type="Proteomes" id="UP000251942"/>
    </source>
</evidence>
<dbReference type="SUPFAM" id="SSF54001">
    <property type="entry name" value="Cysteine proteinases"/>
    <property type="match status" value="1"/>
</dbReference>
<protein>
    <submittedName>
        <fullName evidence="3">Protein of uncharacterized function (DUF1460)</fullName>
    </submittedName>
</protein>
<dbReference type="RefSeq" id="WP_058447601.1">
    <property type="nucleotide sequence ID" value="NZ_CAAAHT010000018.1"/>
</dbReference>
<dbReference type="PATRIC" id="fig|453.4.peg.3044"/>
<dbReference type="EMBL" id="UASS01000023">
    <property type="protein sequence ID" value="SPX61859.1"/>
    <property type="molecule type" value="Genomic_DNA"/>
</dbReference>
<dbReference type="Proteomes" id="UP000054698">
    <property type="component" value="Unassembled WGS sequence"/>
</dbReference>
<organism evidence="2 4">
    <name type="scientific">Legionella feeleii</name>
    <dbReference type="NCBI Taxonomy" id="453"/>
    <lineage>
        <taxon>Bacteria</taxon>
        <taxon>Pseudomonadati</taxon>
        <taxon>Pseudomonadota</taxon>
        <taxon>Gammaproteobacteria</taxon>
        <taxon>Legionellales</taxon>
        <taxon>Legionellaceae</taxon>
        <taxon>Legionella</taxon>
    </lineage>
</organism>